<protein>
    <submittedName>
        <fullName evidence="9">MFS family permease</fullName>
    </submittedName>
</protein>
<evidence type="ECO:0000256" key="4">
    <source>
        <dbReference type="ARBA" id="ARBA00022692"/>
    </source>
</evidence>
<proteinExistence type="predicted"/>
<dbReference type="PROSITE" id="PS50850">
    <property type="entry name" value="MFS"/>
    <property type="match status" value="1"/>
</dbReference>
<dbReference type="InterPro" id="IPR010290">
    <property type="entry name" value="TM_effector"/>
</dbReference>
<evidence type="ECO:0000256" key="1">
    <source>
        <dbReference type="ARBA" id="ARBA00004651"/>
    </source>
</evidence>
<name>A0A7W9S604_9HYPH</name>
<feature type="domain" description="Major facilitator superfamily (MFS) profile" evidence="8">
    <location>
        <begin position="21"/>
        <end position="407"/>
    </location>
</feature>
<keyword evidence="5 7" id="KW-1133">Transmembrane helix</keyword>
<keyword evidence="3" id="KW-1003">Cell membrane</keyword>
<dbReference type="Pfam" id="PF05977">
    <property type="entry name" value="MFS_3"/>
    <property type="match status" value="1"/>
</dbReference>
<dbReference type="SUPFAM" id="SSF103473">
    <property type="entry name" value="MFS general substrate transporter"/>
    <property type="match status" value="1"/>
</dbReference>
<dbReference type="InterPro" id="IPR020846">
    <property type="entry name" value="MFS_dom"/>
</dbReference>
<feature type="transmembrane region" description="Helical" evidence="7">
    <location>
        <begin position="167"/>
        <end position="197"/>
    </location>
</feature>
<feature type="transmembrane region" description="Helical" evidence="7">
    <location>
        <begin position="324"/>
        <end position="342"/>
    </location>
</feature>
<comment type="subcellular location">
    <subcellularLocation>
        <location evidence="1">Cell membrane</location>
        <topology evidence="1">Multi-pass membrane protein</topology>
    </subcellularLocation>
</comment>
<dbReference type="Gene3D" id="1.20.1250.20">
    <property type="entry name" value="MFS general substrate transporter like domains"/>
    <property type="match status" value="1"/>
</dbReference>
<evidence type="ECO:0000259" key="8">
    <source>
        <dbReference type="PROSITE" id="PS50850"/>
    </source>
</evidence>
<evidence type="ECO:0000313" key="10">
    <source>
        <dbReference type="Proteomes" id="UP000533306"/>
    </source>
</evidence>
<evidence type="ECO:0000256" key="6">
    <source>
        <dbReference type="ARBA" id="ARBA00023136"/>
    </source>
</evidence>
<feature type="transmembrane region" description="Helical" evidence="7">
    <location>
        <begin position="233"/>
        <end position="255"/>
    </location>
</feature>
<dbReference type="PANTHER" id="PTHR23513">
    <property type="entry name" value="INTEGRAL MEMBRANE EFFLUX PROTEIN-RELATED"/>
    <property type="match status" value="1"/>
</dbReference>
<feature type="transmembrane region" description="Helical" evidence="7">
    <location>
        <begin position="21"/>
        <end position="46"/>
    </location>
</feature>
<dbReference type="EMBL" id="JACHEU010000002">
    <property type="protein sequence ID" value="MBB6013613.1"/>
    <property type="molecule type" value="Genomic_DNA"/>
</dbReference>
<dbReference type="AlphaFoldDB" id="A0A7W9S604"/>
<gene>
    <name evidence="9" type="ORF">HNR59_003002</name>
</gene>
<dbReference type="GO" id="GO:0005886">
    <property type="term" value="C:plasma membrane"/>
    <property type="evidence" value="ECO:0007669"/>
    <property type="project" value="UniProtKB-SubCell"/>
</dbReference>
<feature type="transmembrane region" description="Helical" evidence="7">
    <location>
        <begin position="385"/>
        <end position="405"/>
    </location>
</feature>
<organism evidence="9 10">
    <name type="scientific">Aquamicrobium lusatiense</name>
    <dbReference type="NCBI Taxonomy" id="89772"/>
    <lineage>
        <taxon>Bacteria</taxon>
        <taxon>Pseudomonadati</taxon>
        <taxon>Pseudomonadota</taxon>
        <taxon>Alphaproteobacteria</taxon>
        <taxon>Hyphomicrobiales</taxon>
        <taxon>Phyllobacteriaceae</taxon>
        <taxon>Aquamicrobium</taxon>
    </lineage>
</organism>
<dbReference type="Proteomes" id="UP000533306">
    <property type="component" value="Unassembled WGS sequence"/>
</dbReference>
<keyword evidence="4 7" id="KW-0812">Transmembrane</keyword>
<feature type="transmembrane region" description="Helical" evidence="7">
    <location>
        <begin position="354"/>
        <end position="373"/>
    </location>
</feature>
<keyword evidence="10" id="KW-1185">Reference proteome</keyword>
<feature type="transmembrane region" description="Helical" evidence="7">
    <location>
        <begin position="58"/>
        <end position="80"/>
    </location>
</feature>
<comment type="caution">
    <text evidence="9">The sequence shown here is derived from an EMBL/GenBank/DDBJ whole genome shotgun (WGS) entry which is preliminary data.</text>
</comment>
<dbReference type="RefSeq" id="WP_183831804.1">
    <property type="nucleotide sequence ID" value="NZ_JACHEU010000002.1"/>
</dbReference>
<feature type="transmembrane region" description="Helical" evidence="7">
    <location>
        <begin position="261"/>
        <end position="283"/>
    </location>
</feature>
<reference evidence="9 10" key="1">
    <citation type="submission" date="2020-08" db="EMBL/GenBank/DDBJ databases">
        <title>Genomic Encyclopedia of Type Strains, Phase IV (KMG-IV): sequencing the most valuable type-strain genomes for metagenomic binning, comparative biology and taxonomic classification.</title>
        <authorList>
            <person name="Goeker M."/>
        </authorList>
    </citation>
    <scope>NUCLEOTIDE SEQUENCE [LARGE SCALE GENOMIC DNA]</scope>
    <source>
        <strain evidence="9 10">DSM 11099</strain>
    </source>
</reference>
<dbReference type="CDD" id="cd06173">
    <property type="entry name" value="MFS_MefA_like"/>
    <property type="match status" value="1"/>
</dbReference>
<sequence>MIDDEHDTHRSSTLAPFRHGIFRAVWTASLASNFGGLIQSVGAAWLMTSITTSSDMVALVQASTALPIMLFSLACGAIADSFDRRKVMLVAQSFMLIVSVLLTIFAYKGLITPWLLLSFTFLIGCGTALNNPSWQASVGDMVPREDLPAAVALNSMGFNLTRSVGPAIGGIIVAAAGAAAAFAVNAASYIALLTVLARWKPNLPASKLPRETLGAAMGAGIRYVAMSPNIGKVLLRSSTFGFTSGSILALLPLVARDLVQGGPLTFGIMLGAFGLGAVGGALISGRLRQMLSSEVMVRCAFVGFAICALTAALSSYAWLTASGLLIGGACWVLALSHFNVTVQMSTPRWVVGRALSIYQMATFGGIALGSWIWGVVAETHGVEAALIASSLTMLAGGAIGFAVPLPQLTTMNLDPLNRWTEPLLSLDLKPRSGPIAIMIEYVIQEKDLPEFIELMAERGRIRRRDGARNWTLARDLENPDIWMESYHTPTWLEYVRHNTRATFADAAISERIRALHSGTERPRVRRLIERQTSAQQAIVTPKGPIDLH</sequence>
<feature type="transmembrane region" description="Helical" evidence="7">
    <location>
        <begin position="295"/>
        <end position="318"/>
    </location>
</feature>
<dbReference type="GO" id="GO:0022857">
    <property type="term" value="F:transmembrane transporter activity"/>
    <property type="evidence" value="ECO:0007669"/>
    <property type="project" value="InterPro"/>
</dbReference>
<evidence type="ECO:0000256" key="5">
    <source>
        <dbReference type="ARBA" id="ARBA00022989"/>
    </source>
</evidence>
<evidence type="ECO:0000256" key="7">
    <source>
        <dbReference type="SAM" id="Phobius"/>
    </source>
</evidence>
<accession>A0A7W9S604</accession>
<dbReference type="InterPro" id="IPR036259">
    <property type="entry name" value="MFS_trans_sf"/>
</dbReference>
<dbReference type="PANTHER" id="PTHR23513:SF11">
    <property type="entry name" value="STAPHYLOFERRIN A TRANSPORTER"/>
    <property type="match status" value="1"/>
</dbReference>
<evidence type="ECO:0000313" key="9">
    <source>
        <dbReference type="EMBL" id="MBB6013613.1"/>
    </source>
</evidence>
<keyword evidence="6 7" id="KW-0472">Membrane</keyword>
<evidence type="ECO:0000256" key="2">
    <source>
        <dbReference type="ARBA" id="ARBA00022448"/>
    </source>
</evidence>
<evidence type="ECO:0000256" key="3">
    <source>
        <dbReference type="ARBA" id="ARBA00022475"/>
    </source>
</evidence>
<keyword evidence="2" id="KW-0813">Transport</keyword>